<dbReference type="OrthoDB" id="9785602at2"/>
<dbReference type="STRING" id="29367.CLPUN_04870"/>
<evidence type="ECO:0008006" key="3">
    <source>
        <dbReference type="Google" id="ProtNLM"/>
    </source>
</evidence>
<dbReference type="InterPro" id="IPR016181">
    <property type="entry name" value="Acyl_CoA_acyltransferase"/>
</dbReference>
<protein>
    <recommendedName>
        <fullName evidence="3">N-acetyltransferase domain-containing protein</fullName>
    </recommendedName>
</protein>
<evidence type="ECO:0000313" key="1">
    <source>
        <dbReference type="EMBL" id="OOM82148.1"/>
    </source>
</evidence>
<dbReference type="Gene3D" id="3.40.630.30">
    <property type="match status" value="1"/>
</dbReference>
<comment type="caution">
    <text evidence="1">The sequence shown here is derived from an EMBL/GenBank/DDBJ whole genome shotgun (WGS) entry which is preliminary data.</text>
</comment>
<dbReference type="AlphaFoldDB" id="A0A1S8TWP4"/>
<keyword evidence="2" id="KW-1185">Reference proteome</keyword>
<proteinExistence type="predicted"/>
<gene>
    <name evidence="1" type="ORF">CLPUN_04870</name>
</gene>
<organism evidence="1 2">
    <name type="scientific">Clostridium puniceum</name>
    <dbReference type="NCBI Taxonomy" id="29367"/>
    <lineage>
        <taxon>Bacteria</taxon>
        <taxon>Bacillati</taxon>
        <taxon>Bacillota</taxon>
        <taxon>Clostridia</taxon>
        <taxon>Eubacteriales</taxon>
        <taxon>Clostridiaceae</taxon>
        <taxon>Clostridium</taxon>
    </lineage>
</organism>
<dbReference type="RefSeq" id="WP_077845786.1">
    <property type="nucleotide sequence ID" value="NZ_LZZM01000027.1"/>
</dbReference>
<name>A0A1S8TWP4_9CLOT</name>
<dbReference type="SUPFAM" id="SSF55729">
    <property type="entry name" value="Acyl-CoA N-acyltransferases (Nat)"/>
    <property type="match status" value="1"/>
</dbReference>
<reference evidence="1 2" key="1">
    <citation type="submission" date="2016-05" db="EMBL/GenBank/DDBJ databases">
        <title>Microbial solvent formation.</title>
        <authorList>
            <person name="Poehlein A."/>
            <person name="Montoya Solano J.D."/>
            <person name="Flitsch S."/>
            <person name="Krabben P."/>
            <person name="Duerre P."/>
            <person name="Daniel R."/>
        </authorList>
    </citation>
    <scope>NUCLEOTIDE SEQUENCE [LARGE SCALE GENOMIC DNA]</scope>
    <source>
        <strain evidence="1 2">DSM 2619</strain>
    </source>
</reference>
<dbReference type="EMBL" id="LZZM01000027">
    <property type="protein sequence ID" value="OOM82148.1"/>
    <property type="molecule type" value="Genomic_DNA"/>
</dbReference>
<accession>A0A1S8TWP4</accession>
<sequence length="65" mass="7785">MKILKTERIILRPWNIDDLDDLYEYAKNEKIGPNAGWEPHKNKKITLEILKSFIEKDEVRAIVYQ</sequence>
<evidence type="ECO:0000313" key="2">
    <source>
        <dbReference type="Proteomes" id="UP000190890"/>
    </source>
</evidence>
<dbReference type="Proteomes" id="UP000190890">
    <property type="component" value="Unassembled WGS sequence"/>
</dbReference>